<evidence type="ECO:0000313" key="5">
    <source>
        <dbReference type="Proteomes" id="UP000479000"/>
    </source>
</evidence>
<dbReference type="GO" id="GO:0032007">
    <property type="term" value="P:negative regulation of TOR signaling"/>
    <property type="evidence" value="ECO:0007669"/>
    <property type="project" value="InterPro"/>
</dbReference>
<evidence type="ECO:0008006" key="6">
    <source>
        <dbReference type="Google" id="ProtNLM"/>
    </source>
</evidence>
<feature type="compositionally biased region" description="Low complexity" evidence="1">
    <location>
        <begin position="929"/>
        <end position="939"/>
    </location>
</feature>
<reference evidence="4 5" key="1">
    <citation type="submission" date="2020-02" db="EMBL/GenBank/DDBJ databases">
        <authorList>
            <person name="Ferguson B K."/>
        </authorList>
    </citation>
    <scope>NUCLEOTIDE SEQUENCE [LARGE SCALE GENOMIC DNA]</scope>
</reference>
<feature type="region of interest" description="Disordered" evidence="1">
    <location>
        <begin position="867"/>
        <end position="948"/>
    </location>
</feature>
<dbReference type="Pfam" id="PF11864">
    <property type="entry name" value="DUF3384"/>
    <property type="match status" value="1"/>
</dbReference>
<feature type="domain" description="Tuberin N-terminal" evidence="3">
    <location>
        <begin position="53"/>
        <end position="323"/>
    </location>
</feature>
<proteinExistence type="predicted"/>
<evidence type="ECO:0000313" key="4">
    <source>
        <dbReference type="EMBL" id="CAA9997539.1"/>
    </source>
</evidence>
<feature type="domain" description="Tuberin-type" evidence="2">
    <location>
        <begin position="457"/>
        <end position="512"/>
    </location>
</feature>
<organism evidence="4 5">
    <name type="scientific">Nesidiocoris tenuis</name>
    <dbReference type="NCBI Taxonomy" id="355587"/>
    <lineage>
        <taxon>Eukaryota</taxon>
        <taxon>Metazoa</taxon>
        <taxon>Ecdysozoa</taxon>
        <taxon>Arthropoda</taxon>
        <taxon>Hexapoda</taxon>
        <taxon>Insecta</taxon>
        <taxon>Pterygota</taxon>
        <taxon>Neoptera</taxon>
        <taxon>Paraneoptera</taxon>
        <taxon>Hemiptera</taxon>
        <taxon>Heteroptera</taxon>
        <taxon>Panheteroptera</taxon>
        <taxon>Cimicomorpha</taxon>
        <taxon>Miridae</taxon>
        <taxon>Dicyphina</taxon>
        <taxon>Nesidiocoris</taxon>
    </lineage>
</organism>
<dbReference type="GO" id="GO:0005096">
    <property type="term" value="F:GTPase activator activity"/>
    <property type="evidence" value="ECO:0007669"/>
    <property type="project" value="InterPro"/>
</dbReference>
<sequence length="1040" mass="116978">MSSKGSKEDIKTFDKLKQFFRLQKSNPGAYKHREDYVLTPELEKELCSECPVSSRVKALRELSETVLKCRLEEDAVGRLWCLLEDLLSSGVSKEHRHSVFAFYRHLIHGQWDKLGIMRAHIFKTIKDHDLAEDLGQRLELLQCLTDNGKVVTYFEDEIGPFLSDLMGPCILAEKQIDLLGILINVIKYHASYIDEDIMATIVKSTCVLCLKSTDERIVLQCLHVFDAVVCYSELPVESLPTFISTLCRAVNLEIYCPPSWKIMKNLLGTHLGYSSLCTMMAILRSNTSLKDPGLLRGAVFYINMALWSSSKIEKLKITPMAVLPSFIYESSIARLIKHYSIKISPIYDDWLTKLNELLARFYNRESRSFVRLRVLSLLSETVTSYRYNFGKPLVKIVVDHLADAPNETDMSVRVTATKLLVDVFLHSEPNQVTVVAAILKRILNRASDQKVKLREEDAEDIKIAAHGLIQVFTCTMYHSNPSSAIEAFLMMTSHLDNHYEQPEYMKQVSSVRHMSKKSNLCVNALTICTLEMREAMIRLLPEVLLNLSKISATKYIAIPILEFLSTLTQLPDLFTNFVQDQYMSVFAISLPYTNPFKYHHYTVSLAHHVIASWFLKCRLPFRKDFVKFITRGLKSNILVPFEEGRMMVREEIVNEDSSNRKRSSSLTEQGNRRKHQSNISRPAPPPINTIQMSFHKELTETCIDLMAMYTYSTCSPVPKRRSTADLVLNGGRSMTWLLGHKLITVTTSGCNLKALKQGLCDRCHKICHVEPHLLPDEEGTGRNRNPVRRSNSSPEMSSSWKNPLLNSMDSLEAELGGDSTKKKQNYSKDMRANCEAIPEEVGTTPPSDAVLLQPQAVELEPARSQDYLAAPPEPPKEADSRGPADPASLPPLAFKRDRGHTISVMSPARKPGGGRGDWDHLAGAKSQGSSSSTVSSTSSSKKEAPRPTAGVNPSFVFLQLYHSACFGCPHEKPILLNSNNHANAIRNLNWIPPYEAHRVSTTNLREISLLVASCCCCSIPFCRSACCTSDLAKSALKLTF</sequence>
<evidence type="ECO:0000259" key="3">
    <source>
        <dbReference type="Pfam" id="PF11864"/>
    </source>
</evidence>
<dbReference type="PANTHER" id="PTHR10063:SF0">
    <property type="entry name" value="TUBERIN"/>
    <property type="match status" value="1"/>
</dbReference>
<dbReference type="OrthoDB" id="5797019at2759"/>
<dbReference type="InterPro" id="IPR016024">
    <property type="entry name" value="ARM-type_fold"/>
</dbReference>
<dbReference type="GO" id="GO:0033596">
    <property type="term" value="C:TSC1-TSC2 complex"/>
    <property type="evidence" value="ECO:0007669"/>
    <property type="project" value="InterPro"/>
</dbReference>
<feature type="region of interest" description="Disordered" evidence="1">
    <location>
        <begin position="773"/>
        <end position="803"/>
    </location>
</feature>
<feature type="compositionally biased region" description="Low complexity" evidence="1">
    <location>
        <begin position="782"/>
        <end position="799"/>
    </location>
</feature>
<feature type="region of interest" description="Disordered" evidence="1">
    <location>
        <begin position="652"/>
        <end position="687"/>
    </location>
</feature>
<protein>
    <recommendedName>
        <fullName evidence="6">Tuberin-type domain-containing protein</fullName>
    </recommendedName>
</protein>
<dbReference type="PANTHER" id="PTHR10063">
    <property type="entry name" value="TUBERIN"/>
    <property type="match status" value="1"/>
</dbReference>
<name>A0A6H5G489_9HEMI</name>
<dbReference type="Proteomes" id="UP000479000">
    <property type="component" value="Unassembled WGS sequence"/>
</dbReference>
<dbReference type="SUPFAM" id="SSF48371">
    <property type="entry name" value="ARM repeat"/>
    <property type="match status" value="1"/>
</dbReference>
<dbReference type="Pfam" id="PF03542">
    <property type="entry name" value="Tuberin"/>
    <property type="match status" value="2"/>
</dbReference>
<dbReference type="InterPro" id="IPR027107">
    <property type="entry name" value="Tuberin/Ral-act_asu"/>
</dbReference>
<evidence type="ECO:0000256" key="1">
    <source>
        <dbReference type="SAM" id="MobiDB-lite"/>
    </source>
</evidence>
<dbReference type="AlphaFoldDB" id="A0A6H5G489"/>
<dbReference type="PRINTS" id="PR01431">
    <property type="entry name" value="TUBERIN"/>
</dbReference>
<dbReference type="InterPro" id="IPR003913">
    <property type="entry name" value="Tuberin"/>
</dbReference>
<feature type="domain" description="Tuberin-type" evidence="2">
    <location>
        <begin position="514"/>
        <end position="620"/>
    </location>
</feature>
<dbReference type="InterPro" id="IPR024584">
    <property type="entry name" value="Tuberin_N"/>
</dbReference>
<accession>A0A6H5G489</accession>
<keyword evidence="5" id="KW-1185">Reference proteome</keyword>
<gene>
    <name evidence="4" type="ORF">NTEN_LOCUS3833</name>
</gene>
<evidence type="ECO:0000259" key="2">
    <source>
        <dbReference type="Pfam" id="PF03542"/>
    </source>
</evidence>
<dbReference type="EMBL" id="CADCXU010005883">
    <property type="protein sequence ID" value="CAA9997539.1"/>
    <property type="molecule type" value="Genomic_DNA"/>
</dbReference>
<dbReference type="InterPro" id="IPR018515">
    <property type="entry name" value="Tuberin-type_domain"/>
</dbReference>
<dbReference type="GO" id="GO:0005634">
    <property type="term" value="C:nucleus"/>
    <property type="evidence" value="ECO:0007669"/>
    <property type="project" value="InterPro"/>
</dbReference>